<dbReference type="PROSITE" id="PS50104">
    <property type="entry name" value="TIR"/>
    <property type="match status" value="1"/>
</dbReference>
<organism evidence="4 5">
    <name type="scientific">Trifolium pratense</name>
    <name type="common">Red clover</name>
    <dbReference type="NCBI Taxonomy" id="57577"/>
    <lineage>
        <taxon>Eukaryota</taxon>
        <taxon>Viridiplantae</taxon>
        <taxon>Streptophyta</taxon>
        <taxon>Embryophyta</taxon>
        <taxon>Tracheophyta</taxon>
        <taxon>Spermatophyta</taxon>
        <taxon>Magnoliopsida</taxon>
        <taxon>eudicotyledons</taxon>
        <taxon>Gunneridae</taxon>
        <taxon>Pentapetalae</taxon>
        <taxon>rosids</taxon>
        <taxon>fabids</taxon>
        <taxon>Fabales</taxon>
        <taxon>Fabaceae</taxon>
        <taxon>Papilionoideae</taxon>
        <taxon>50 kb inversion clade</taxon>
        <taxon>NPAAA clade</taxon>
        <taxon>Hologalegina</taxon>
        <taxon>IRL clade</taxon>
        <taxon>Trifolieae</taxon>
        <taxon>Trifolium</taxon>
    </lineage>
</organism>
<keyword evidence="1" id="KW-0520">NAD</keyword>
<feature type="compositionally biased region" description="Low complexity" evidence="2">
    <location>
        <begin position="27"/>
        <end position="58"/>
    </location>
</feature>
<dbReference type="Pfam" id="PF01582">
    <property type="entry name" value="TIR"/>
    <property type="match status" value="1"/>
</dbReference>
<evidence type="ECO:0000313" key="4">
    <source>
        <dbReference type="EMBL" id="PNX70144.1"/>
    </source>
</evidence>
<comment type="caution">
    <text evidence="4">The sequence shown here is derived from an EMBL/GenBank/DDBJ whole genome shotgun (WGS) entry which is preliminary data.</text>
</comment>
<dbReference type="GO" id="GO:0007165">
    <property type="term" value="P:signal transduction"/>
    <property type="evidence" value="ECO:0007669"/>
    <property type="project" value="InterPro"/>
</dbReference>
<accession>A0A2K3KV54</accession>
<gene>
    <name evidence="4" type="ORF">L195_g057133</name>
</gene>
<feature type="non-terminal residue" evidence="4">
    <location>
        <position position="1"/>
    </location>
</feature>
<dbReference type="PANTHER" id="PTHR32009:SF160">
    <property type="entry name" value="DISEASE RESISTANCE PROTEIN (TIR-NBS-LRR CLASS)"/>
    <property type="match status" value="1"/>
</dbReference>
<dbReference type="InterPro" id="IPR035897">
    <property type="entry name" value="Toll_tir_struct_dom_sf"/>
</dbReference>
<name>A0A2K3KV54_TRIPR</name>
<protein>
    <submittedName>
        <fullName evidence="4">Disease resistance protein (TIR-NBS-LRR class)</fullName>
    </submittedName>
</protein>
<evidence type="ECO:0000313" key="5">
    <source>
        <dbReference type="Proteomes" id="UP000236291"/>
    </source>
</evidence>
<reference evidence="4 5" key="1">
    <citation type="journal article" date="2014" name="Am. J. Bot.">
        <title>Genome assembly and annotation for red clover (Trifolium pratense; Fabaceae).</title>
        <authorList>
            <person name="Istvanek J."/>
            <person name="Jaros M."/>
            <person name="Krenek A."/>
            <person name="Repkova J."/>
        </authorList>
    </citation>
    <scope>NUCLEOTIDE SEQUENCE [LARGE SCALE GENOMIC DNA]</scope>
    <source>
        <strain evidence="5">cv. Tatra</strain>
        <tissue evidence="4">Young leaves</tissue>
    </source>
</reference>
<feature type="domain" description="TIR" evidence="3">
    <location>
        <begin position="61"/>
        <end position="212"/>
    </location>
</feature>
<evidence type="ECO:0000259" key="3">
    <source>
        <dbReference type="PROSITE" id="PS50104"/>
    </source>
</evidence>
<dbReference type="SUPFAM" id="SSF52200">
    <property type="entry name" value="Toll/Interleukin receptor TIR domain"/>
    <property type="match status" value="1"/>
</dbReference>
<dbReference type="EMBL" id="ASHM01111601">
    <property type="protein sequence ID" value="PNX70144.1"/>
    <property type="molecule type" value="Genomic_DNA"/>
</dbReference>
<dbReference type="SMART" id="SM00255">
    <property type="entry name" value="TIR"/>
    <property type="match status" value="1"/>
</dbReference>
<dbReference type="PANTHER" id="PTHR32009">
    <property type="entry name" value="TMV RESISTANCE PROTEIN N-LIKE"/>
    <property type="match status" value="1"/>
</dbReference>
<feature type="region of interest" description="Disordered" evidence="2">
    <location>
        <begin position="1"/>
        <end position="58"/>
    </location>
</feature>
<dbReference type="InterPro" id="IPR000157">
    <property type="entry name" value="TIR_dom"/>
</dbReference>
<evidence type="ECO:0000256" key="2">
    <source>
        <dbReference type="SAM" id="MobiDB-lite"/>
    </source>
</evidence>
<feature type="compositionally biased region" description="Basic and acidic residues" evidence="2">
    <location>
        <begin position="8"/>
        <end position="25"/>
    </location>
</feature>
<proteinExistence type="predicted"/>
<dbReference type="Proteomes" id="UP000236291">
    <property type="component" value="Unassembled WGS sequence"/>
</dbReference>
<reference evidence="4 5" key="2">
    <citation type="journal article" date="2017" name="Front. Plant Sci.">
        <title>Gene Classification and Mining of Molecular Markers Useful in Red Clover (Trifolium pratense) Breeding.</title>
        <authorList>
            <person name="Istvanek J."/>
            <person name="Dluhosova J."/>
            <person name="Dluhos P."/>
            <person name="Patkova L."/>
            <person name="Nedelnik J."/>
            <person name="Repkova J."/>
        </authorList>
    </citation>
    <scope>NUCLEOTIDE SEQUENCE [LARGE SCALE GENOMIC DNA]</scope>
    <source>
        <strain evidence="5">cv. Tatra</strain>
        <tissue evidence="4">Young leaves</tissue>
    </source>
</reference>
<dbReference type="Gene3D" id="3.40.50.10140">
    <property type="entry name" value="Toll/interleukin-1 receptor homology (TIR) domain"/>
    <property type="match status" value="1"/>
</dbReference>
<sequence>VSIGPANEPEKKKEKPKEEGEKEELVDSSMSSLFSSSPSSSLFSSSPSSPSSFSSSSDSRVTHDVFINFSPNDDSKIFVYHLDVALAKARIESCTDYQLHMGTELELEEILEDTHISILVFSQNYTESSSCLNEMQQIMEYRRTHGHMVMPVFYDVDPSDVRHQRGAFGKNLQATAERRYLDRKLRENMLLSWKSALTQAASLVGWDATNYR</sequence>
<dbReference type="AlphaFoldDB" id="A0A2K3KV54"/>
<evidence type="ECO:0000256" key="1">
    <source>
        <dbReference type="ARBA" id="ARBA00023027"/>
    </source>
</evidence>